<evidence type="ECO:0000313" key="1">
    <source>
        <dbReference type="EMBL" id="GAD02867.1"/>
    </source>
</evidence>
<organism evidence="1 2">
    <name type="scientific">Agarivorans albus MKT 106</name>
    <dbReference type="NCBI Taxonomy" id="1331007"/>
    <lineage>
        <taxon>Bacteria</taxon>
        <taxon>Pseudomonadati</taxon>
        <taxon>Pseudomonadota</taxon>
        <taxon>Gammaproteobacteria</taxon>
        <taxon>Alteromonadales</taxon>
        <taxon>Alteromonadaceae</taxon>
        <taxon>Agarivorans</taxon>
    </lineage>
</organism>
<gene>
    <name evidence="1" type="ORF">AALB_2947</name>
</gene>
<dbReference type="OrthoDB" id="5405204at2"/>
<dbReference type="EMBL" id="BARX01000020">
    <property type="protein sequence ID" value="GAD02867.1"/>
    <property type="molecule type" value="Genomic_DNA"/>
</dbReference>
<accession>R9PNB4</accession>
<name>R9PNB4_AGAAL</name>
<dbReference type="AlphaFoldDB" id="R9PNB4"/>
<dbReference type="Proteomes" id="UP000014461">
    <property type="component" value="Unassembled WGS sequence"/>
</dbReference>
<keyword evidence="2" id="KW-1185">Reference proteome</keyword>
<sequence>MNANNSALKHWLLIFGILLMQACSTKPEWYSCEGALTDLDHLLSSEVGTLNAKRIPKHPGLRYDRFIYSFINERDSSLNIGQQDLISYMSDAAKMGLLLEWQNLTSQQMGEWKQRYPEYSQNTFIESCVAKAKQQYLAQSAQSAELLNRLLPDDDYSDTAKFFGIYPISSKVFSSAVTKEQQSLKEHWQQASLKAHSGFKQEQAVLYIPKPLKHGLATPLSLNHLGQLSNEQQAQHLLNKFAPQWLIENSSQDNLPGKPAWQGEQLQVDTDIATSFSLISYGRYQQQTTIQLNYVMWFKQRPKLSAVDWVAGQHDAVIFRIHLTPQLDIVAYDSIHLCGCWYTLMLPNGQPYQAFQDSAQEPVLMHRVDAQTKMRISISADTHQIVGLAPAEENTELKTIEYQSLAWQQLNLLAKAELTKSVFDRQGYVYGSQRLERWFFWPMGVKQPGSLRRFGDHAISFVGERYFDQAYLLEDLGVQ</sequence>
<reference evidence="1" key="1">
    <citation type="journal article" date="2013" name="Genome Announc.">
        <title>Draft Genome Sequence of Agarivorans albus Strain MKT 106T, an Agarolytic Marine Bacterium.</title>
        <authorList>
            <person name="Yasuike M."/>
            <person name="Nakamura Y."/>
            <person name="Kai W."/>
            <person name="Fujiwara A."/>
            <person name="Fukui Y."/>
            <person name="Satomi M."/>
            <person name="Sano M."/>
        </authorList>
    </citation>
    <scope>NUCLEOTIDE SEQUENCE [LARGE SCALE GENOMIC DNA]</scope>
</reference>
<protein>
    <submittedName>
        <fullName evidence="1">Uncharacterized protein</fullName>
    </submittedName>
</protein>
<dbReference type="RefSeq" id="WP_016402634.1">
    <property type="nucleotide sequence ID" value="NZ_BARX01000020.1"/>
</dbReference>
<evidence type="ECO:0000313" key="2">
    <source>
        <dbReference type="Proteomes" id="UP000014461"/>
    </source>
</evidence>
<dbReference type="STRING" id="1331007.AALB_2947"/>
<proteinExistence type="predicted"/>
<comment type="caution">
    <text evidence="1">The sequence shown here is derived from an EMBL/GenBank/DDBJ whole genome shotgun (WGS) entry which is preliminary data.</text>
</comment>